<organism evidence="3 4">
    <name type="scientific">Nakamurella flavida</name>
    <dbReference type="NCBI Taxonomy" id="363630"/>
    <lineage>
        <taxon>Bacteria</taxon>
        <taxon>Bacillati</taxon>
        <taxon>Actinomycetota</taxon>
        <taxon>Actinomycetes</taxon>
        <taxon>Nakamurellales</taxon>
        <taxon>Nakamurellaceae</taxon>
        <taxon>Nakamurella</taxon>
    </lineage>
</organism>
<dbReference type="Pfam" id="PF18970">
    <property type="entry name" value="DUF5709"/>
    <property type="match status" value="1"/>
</dbReference>
<sequence length="148" mass="15570">MSNPLETPEQIDESNAGTEVHGADGVAEQLTAGDTLDPRALGDSLDEGYSPPDREPSVHVPTEAEEEEGASLDELLAAETPEVWDREDTSLFDEEGDEVGTERAGRLIDTDGGLGDLEKDLLAEDVGIDGAGASAEEAAVHIVADDER</sequence>
<dbReference type="AlphaFoldDB" id="A0A938YI73"/>
<feature type="region of interest" description="Disordered" evidence="1">
    <location>
        <begin position="84"/>
        <end position="107"/>
    </location>
</feature>
<dbReference type="EMBL" id="JAERWL010000002">
    <property type="protein sequence ID" value="MBM9475203.1"/>
    <property type="molecule type" value="Genomic_DNA"/>
</dbReference>
<reference evidence="3" key="1">
    <citation type="submission" date="2021-01" db="EMBL/GenBank/DDBJ databases">
        <title>KCTC 19127 draft genome.</title>
        <authorList>
            <person name="An D."/>
        </authorList>
    </citation>
    <scope>NUCLEOTIDE SEQUENCE</scope>
    <source>
        <strain evidence="3">KCTC 19127</strain>
    </source>
</reference>
<evidence type="ECO:0000259" key="2">
    <source>
        <dbReference type="Pfam" id="PF18970"/>
    </source>
</evidence>
<evidence type="ECO:0000313" key="4">
    <source>
        <dbReference type="Proteomes" id="UP000663801"/>
    </source>
</evidence>
<evidence type="ECO:0000256" key="1">
    <source>
        <dbReference type="SAM" id="MobiDB-lite"/>
    </source>
</evidence>
<dbReference type="RefSeq" id="WP_205255344.1">
    <property type="nucleotide sequence ID" value="NZ_BAAAPV010000001.1"/>
</dbReference>
<feature type="region of interest" description="Disordered" evidence="1">
    <location>
        <begin position="1"/>
        <end position="69"/>
    </location>
</feature>
<name>A0A938YI73_9ACTN</name>
<keyword evidence="4" id="KW-1185">Reference proteome</keyword>
<proteinExistence type="predicted"/>
<dbReference type="InterPro" id="IPR043763">
    <property type="entry name" value="DUF5709"/>
</dbReference>
<evidence type="ECO:0000313" key="3">
    <source>
        <dbReference type="EMBL" id="MBM9475203.1"/>
    </source>
</evidence>
<comment type="caution">
    <text evidence="3">The sequence shown here is derived from an EMBL/GenBank/DDBJ whole genome shotgun (WGS) entry which is preliminary data.</text>
</comment>
<dbReference type="Proteomes" id="UP000663801">
    <property type="component" value="Unassembled WGS sequence"/>
</dbReference>
<accession>A0A938YI73</accession>
<protein>
    <recommendedName>
        <fullName evidence="2">DUF5709 domain-containing protein</fullName>
    </recommendedName>
</protein>
<gene>
    <name evidence="3" type="ORF">JL107_01970</name>
</gene>
<feature type="domain" description="DUF5709" evidence="2">
    <location>
        <begin position="98"/>
        <end position="145"/>
    </location>
</feature>
<feature type="compositionally biased region" description="Acidic residues" evidence="1">
    <location>
        <begin position="90"/>
        <end position="99"/>
    </location>
</feature>